<dbReference type="EMBL" id="JACASE010000015">
    <property type="protein sequence ID" value="KAF6405073.1"/>
    <property type="molecule type" value="Genomic_DNA"/>
</dbReference>
<evidence type="ECO:0000313" key="1">
    <source>
        <dbReference type="EMBL" id="KAF6405073.1"/>
    </source>
</evidence>
<accession>A0A7J8C2J0</accession>
<evidence type="ECO:0000313" key="2">
    <source>
        <dbReference type="Proteomes" id="UP000593571"/>
    </source>
</evidence>
<gene>
    <name evidence="1" type="ORF">HJG63_009384</name>
</gene>
<reference evidence="1 2" key="1">
    <citation type="journal article" date="2020" name="Nature">
        <title>Six reference-quality genomes reveal evolution of bat adaptations.</title>
        <authorList>
            <person name="Jebb D."/>
            <person name="Huang Z."/>
            <person name="Pippel M."/>
            <person name="Hughes G.M."/>
            <person name="Lavrichenko K."/>
            <person name="Devanna P."/>
            <person name="Winkler S."/>
            <person name="Jermiin L.S."/>
            <person name="Skirmuntt E.C."/>
            <person name="Katzourakis A."/>
            <person name="Burkitt-Gray L."/>
            <person name="Ray D.A."/>
            <person name="Sullivan K.A.M."/>
            <person name="Roscito J.G."/>
            <person name="Kirilenko B.M."/>
            <person name="Davalos L.M."/>
            <person name="Corthals A.P."/>
            <person name="Power M.L."/>
            <person name="Jones G."/>
            <person name="Ransome R.D."/>
            <person name="Dechmann D.K.N."/>
            <person name="Locatelli A.G."/>
            <person name="Puechmaille S.J."/>
            <person name="Fedrigo O."/>
            <person name="Jarvis E.D."/>
            <person name="Hiller M."/>
            <person name="Vernes S.C."/>
            <person name="Myers E.W."/>
            <person name="Teeling E.C."/>
        </authorList>
    </citation>
    <scope>NUCLEOTIDE SEQUENCE [LARGE SCALE GENOMIC DNA]</scope>
    <source>
        <strain evidence="1">MRouAeg1</strain>
        <tissue evidence="1">Muscle</tissue>
    </source>
</reference>
<keyword evidence="2" id="KW-1185">Reference proteome</keyword>
<sequence>MDHSQPVQKDHYIITLLEVGFHPGFYHESFVVLCMVQSSRPAGGWGGPLAVLVTLLQSVFQCVTFSSGGKVRHPDVLWWYLISAIPLFLSVHNNSNSIVLPNTRATTWTLPKGAFCFLFG</sequence>
<comment type="caution">
    <text evidence="1">The sequence shown here is derived from an EMBL/GenBank/DDBJ whole genome shotgun (WGS) entry which is preliminary data.</text>
</comment>
<proteinExistence type="predicted"/>
<organism evidence="1 2">
    <name type="scientific">Rousettus aegyptiacus</name>
    <name type="common">Egyptian fruit bat</name>
    <name type="synonym">Pteropus aegyptiacus</name>
    <dbReference type="NCBI Taxonomy" id="9407"/>
    <lineage>
        <taxon>Eukaryota</taxon>
        <taxon>Metazoa</taxon>
        <taxon>Chordata</taxon>
        <taxon>Craniata</taxon>
        <taxon>Vertebrata</taxon>
        <taxon>Euteleostomi</taxon>
        <taxon>Mammalia</taxon>
        <taxon>Eutheria</taxon>
        <taxon>Laurasiatheria</taxon>
        <taxon>Chiroptera</taxon>
        <taxon>Yinpterochiroptera</taxon>
        <taxon>Pteropodoidea</taxon>
        <taxon>Pteropodidae</taxon>
        <taxon>Rousettinae</taxon>
        <taxon>Rousettus</taxon>
    </lineage>
</organism>
<protein>
    <submittedName>
        <fullName evidence="1">Uncharacterized protein</fullName>
    </submittedName>
</protein>
<dbReference type="Proteomes" id="UP000593571">
    <property type="component" value="Unassembled WGS sequence"/>
</dbReference>
<dbReference type="AlphaFoldDB" id="A0A7J8C2J0"/>
<name>A0A7J8C2J0_ROUAE</name>